<dbReference type="InterPro" id="IPR013762">
    <property type="entry name" value="Integrase-like_cat_sf"/>
</dbReference>
<dbReference type="PROSITE" id="PS51898">
    <property type="entry name" value="TYR_RECOMBINASE"/>
    <property type="match status" value="1"/>
</dbReference>
<keyword evidence="8" id="KW-1185">Reference proteome</keyword>
<dbReference type="PANTHER" id="PTHR30349:SF41">
    <property type="entry name" value="INTEGRASE_RECOMBINASE PROTEIN MJ0367-RELATED"/>
    <property type="match status" value="1"/>
</dbReference>
<protein>
    <recommendedName>
        <fullName evidence="9">Integrase</fullName>
    </recommendedName>
</protein>
<evidence type="ECO:0000313" key="8">
    <source>
        <dbReference type="Proteomes" id="UP000597444"/>
    </source>
</evidence>
<dbReference type="PROSITE" id="PS51900">
    <property type="entry name" value="CB"/>
    <property type="match status" value="1"/>
</dbReference>
<evidence type="ECO:0008006" key="9">
    <source>
        <dbReference type="Google" id="ProtNLM"/>
    </source>
</evidence>
<proteinExistence type="inferred from homology"/>
<feature type="domain" description="Tyr recombinase" evidence="5">
    <location>
        <begin position="122"/>
        <end position="306"/>
    </location>
</feature>
<dbReference type="GO" id="GO:0015074">
    <property type="term" value="P:DNA integration"/>
    <property type="evidence" value="ECO:0007669"/>
    <property type="project" value="InterPro"/>
</dbReference>
<name>A0A8J3INZ9_9CHLR</name>
<dbReference type="Gene3D" id="1.10.443.10">
    <property type="entry name" value="Intergrase catalytic core"/>
    <property type="match status" value="1"/>
</dbReference>
<evidence type="ECO:0000256" key="2">
    <source>
        <dbReference type="ARBA" id="ARBA00023125"/>
    </source>
</evidence>
<evidence type="ECO:0000259" key="5">
    <source>
        <dbReference type="PROSITE" id="PS51898"/>
    </source>
</evidence>
<dbReference type="SUPFAM" id="SSF56349">
    <property type="entry name" value="DNA breaking-rejoining enzymes"/>
    <property type="match status" value="1"/>
</dbReference>
<dbReference type="Gene3D" id="1.10.150.130">
    <property type="match status" value="1"/>
</dbReference>
<dbReference type="CDD" id="cd00397">
    <property type="entry name" value="DNA_BRE_C"/>
    <property type="match status" value="1"/>
</dbReference>
<comment type="caution">
    <text evidence="7">The sequence shown here is derived from an EMBL/GenBank/DDBJ whole genome shotgun (WGS) entry which is preliminary data.</text>
</comment>
<reference evidence="7" key="1">
    <citation type="submission" date="2020-10" db="EMBL/GenBank/DDBJ databases">
        <title>Taxonomic study of unclassified bacteria belonging to the class Ktedonobacteria.</title>
        <authorList>
            <person name="Yabe S."/>
            <person name="Wang C.M."/>
            <person name="Zheng Y."/>
            <person name="Sakai Y."/>
            <person name="Cavaletti L."/>
            <person name="Monciardini P."/>
            <person name="Donadio S."/>
        </authorList>
    </citation>
    <scope>NUCLEOTIDE SEQUENCE</scope>
    <source>
        <strain evidence="7">ID150040</strain>
    </source>
</reference>
<dbReference type="Pfam" id="PF00589">
    <property type="entry name" value="Phage_integrase"/>
    <property type="match status" value="1"/>
</dbReference>
<dbReference type="Proteomes" id="UP000597444">
    <property type="component" value="Unassembled WGS sequence"/>
</dbReference>
<dbReference type="InterPro" id="IPR050090">
    <property type="entry name" value="Tyrosine_recombinase_XerCD"/>
</dbReference>
<dbReference type="AlphaFoldDB" id="A0A8J3INZ9"/>
<evidence type="ECO:0000259" key="6">
    <source>
        <dbReference type="PROSITE" id="PS51900"/>
    </source>
</evidence>
<dbReference type="GO" id="GO:0003677">
    <property type="term" value="F:DNA binding"/>
    <property type="evidence" value="ECO:0007669"/>
    <property type="project" value="UniProtKB-UniRule"/>
</dbReference>
<keyword evidence="2 4" id="KW-0238">DNA-binding</keyword>
<sequence>MKVDETITHYLLSLEARRCSPYTKVAYRQALSIMARLLADLFSVEELERVTVLHLRQCVQHLLTTPVEKKRARPPANGGVLKASSICSYIRRWKTFFTWCCKEDLLEKSPAARLEYPQTDEEVIDTFTEFQIEEMLGVFDLSTPGGFRDYVIILLMLDTGIRRSEVARLRVEDIHETYIFVFGKRKERQVGIHPKISTLLWKYIHKYRRPARPDEPILFLGVGRGHAGHPFGRGGMEGLMRRLKDATGIDDVRLSSHTFRHTFACMYLDEGGDLFSLSRELGHSNIKTTERYLRSFTSKNARKHHNDYSPINRVKLRSLYRKEGKKKKSEE</sequence>
<dbReference type="InterPro" id="IPR002104">
    <property type="entry name" value="Integrase_catalytic"/>
</dbReference>
<evidence type="ECO:0000256" key="1">
    <source>
        <dbReference type="ARBA" id="ARBA00008857"/>
    </source>
</evidence>
<dbReference type="InterPro" id="IPR010998">
    <property type="entry name" value="Integrase_recombinase_N"/>
</dbReference>
<evidence type="ECO:0000256" key="3">
    <source>
        <dbReference type="ARBA" id="ARBA00023172"/>
    </source>
</evidence>
<comment type="similarity">
    <text evidence="1">Belongs to the 'phage' integrase family.</text>
</comment>
<evidence type="ECO:0000313" key="7">
    <source>
        <dbReference type="EMBL" id="GHO93856.1"/>
    </source>
</evidence>
<gene>
    <name evidence="7" type="ORF">KSF_039040</name>
</gene>
<dbReference type="InterPro" id="IPR044068">
    <property type="entry name" value="CB"/>
</dbReference>
<keyword evidence="3" id="KW-0233">DNA recombination</keyword>
<dbReference type="PANTHER" id="PTHR30349">
    <property type="entry name" value="PHAGE INTEGRASE-RELATED"/>
    <property type="match status" value="1"/>
</dbReference>
<dbReference type="InterPro" id="IPR011010">
    <property type="entry name" value="DNA_brk_join_enz"/>
</dbReference>
<evidence type="ECO:0000256" key="4">
    <source>
        <dbReference type="PROSITE-ProRule" id="PRU01248"/>
    </source>
</evidence>
<dbReference type="EMBL" id="BNJK01000001">
    <property type="protein sequence ID" value="GHO93856.1"/>
    <property type="molecule type" value="Genomic_DNA"/>
</dbReference>
<organism evidence="7 8">
    <name type="scientific">Reticulibacter mediterranei</name>
    <dbReference type="NCBI Taxonomy" id="2778369"/>
    <lineage>
        <taxon>Bacteria</taxon>
        <taxon>Bacillati</taxon>
        <taxon>Chloroflexota</taxon>
        <taxon>Ktedonobacteria</taxon>
        <taxon>Ktedonobacterales</taxon>
        <taxon>Reticulibacteraceae</taxon>
        <taxon>Reticulibacter</taxon>
    </lineage>
</organism>
<feature type="domain" description="Core-binding (CB)" evidence="6">
    <location>
        <begin position="1"/>
        <end position="101"/>
    </location>
</feature>
<dbReference type="GO" id="GO:0006310">
    <property type="term" value="P:DNA recombination"/>
    <property type="evidence" value="ECO:0007669"/>
    <property type="project" value="UniProtKB-KW"/>
</dbReference>
<accession>A0A8J3INZ9</accession>